<dbReference type="PROSITE" id="PS00041">
    <property type="entry name" value="HTH_ARAC_FAMILY_1"/>
    <property type="match status" value="1"/>
</dbReference>
<evidence type="ECO:0000256" key="3">
    <source>
        <dbReference type="ARBA" id="ARBA00023163"/>
    </source>
</evidence>
<feature type="domain" description="HTH araC/xylS-type" evidence="4">
    <location>
        <begin position="217"/>
        <end position="317"/>
    </location>
</feature>
<comment type="caution">
    <text evidence="5">The sequence shown here is derived from an EMBL/GenBank/DDBJ whole genome shotgun (WGS) entry which is preliminary data.</text>
</comment>
<sequence>MDKVGPEPRLIRSRFDTRHLPAPAAREAWNEAINVVFDSRLRKGADGFFASVDAALIGDVAFGRIQGSAQDFDRSRYKIARDGMDGFILQFYFTGQSAARDGKRPVAGAGDLYVIDMAQPLATATTDHDQFSLLVPRRLLAPRLKQVDSLHLQVLPANMPLVCLLRDSLLSFHRNVDVMTRPQGEAVIPPLLDLAVAALDGRIGDETAGGVVLAQFDALKRYVDDHLMDGDLSIEGLVAAFGLSRRTIYRLFEDEGGFSTYITRRRLQRATTALRSAKWRHLSIADIAQAHGFGSAERFSRAFRREYRLSPRDLRLLSRSTEGASLPSGRASAAEWAHWVSLLGR</sequence>
<dbReference type="InterPro" id="IPR020449">
    <property type="entry name" value="Tscrpt_reg_AraC-type_HTH"/>
</dbReference>
<gene>
    <name evidence="5" type="ORF">F0357_19925</name>
</gene>
<reference evidence="5 6" key="1">
    <citation type="submission" date="2019-09" db="EMBL/GenBank/DDBJ databases">
        <title>Segnochrobactrum spirostomi gen. nov., sp. nov., isolated from the ciliate Spirostomum cf. yagiui and description of a novel family, Segnochrobactraceae fam. nov. within the order Rhizobiales of the class Alphaproteobacteria.</title>
        <authorList>
            <person name="Akter S."/>
            <person name="Shazib S.U.A."/>
            <person name="Shin M.K."/>
        </authorList>
    </citation>
    <scope>NUCLEOTIDE SEQUENCE [LARGE SCALE GENOMIC DNA]</scope>
    <source>
        <strain evidence="5 6">Sp-1</strain>
    </source>
</reference>
<dbReference type="SMART" id="SM00342">
    <property type="entry name" value="HTH_ARAC"/>
    <property type="match status" value="1"/>
</dbReference>
<dbReference type="EMBL" id="VWNA01000002">
    <property type="protein sequence ID" value="MQT14878.1"/>
    <property type="molecule type" value="Genomic_DNA"/>
</dbReference>
<keyword evidence="1" id="KW-0805">Transcription regulation</keyword>
<keyword evidence="3" id="KW-0804">Transcription</keyword>
<dbReference type="RefSeq" id="WP_153488418.1">
    <property type="nucleotide sequence ID" value="NZ_VWNA01000002.1"/>
</dbReference>
<dbReference type="Pfam" id="PF12833">
    <property type="entry name" value="HTH_18"/>
    <property type="match status" value="1"/>
</dbReference>
<evidence type="ECO:0000259" key="4">
    <source>
        <dbReference type="PROSITE" id="PS01124"/>
    </source>
</evidence>
<accession>A0A6A7YA36</accession>
<dbReference type="InterPro" id="IPR009057">
    <property type="entry name" value="Homeodomain-like_sf"/>
</dbReference>
<dbReference type="InterPro" id="IPR018060">
    <property type="entry name" value="HTH_AraC"/>
</dbReference>
<evidence type="ECO:0000256" key="2">
    <source>
        <dbReference type="ARBA" id="ARBA00023125"/>
    </source>
</evidence>
<proteinExistence type="predicted"/>
<dbReference type="SUPFAM" id="SSF46689">
    <property type="entry name" value="Homeodomain-like"/>
    <property type="match status" value="1"/>
</dbReference>
<dbReference type="PROSITE" id="PS01124">
    <property type="entry name" value="HTH_ARAC_FAMILY_2"/>
    <property type="match status" value="1"/>
</dbReference>
<organism evidence="5 6">
    <name type="scientific">Segnochrobactrum spirostomi</name>
    <dbReference type="NCBI Taxonomy" id="2608987"/>
    <lineage>
        <taxon>Bacteria</taxon>
        <taxon>Pseudomonadati</taxon>
        <taxon>Pseudomonadota</taxon>
        <taxon>Alphaproteobacteria</taxon>
        <taxon>Hyphomicrobiales</taxon>
        <taxon>Segnochrobactraceae</taxon>
        <taxon>Segnochrobactrum</taxon>
    </lineage>
</organism>
<dbReference type="InterPro" id="IPR050204">
    <property type="entry name" value="AraC_XylS_family_regulators"/>
</dbReference>
<dbReference type="AlphaFoldDB" id="A0A6A7YA36"/>
<evidence type="ECO:0000313" key="5">
    <source>
        <dbReference type="EMBL" id="MQT14878.1"/>
    </source>
</evidence>
<dbReference type="Gene3D" id="1.10.10.60">
    <property type="entry name" value="Homeodomain-like"/>
    <property type="match status" value="1"/>
</dbReference>
<dbReference type="InterPro" id="IPR018062">
    <property type="entry name" value="HTH_AraC-typ_CS"/>
</dbReference>
<dbReference type="PRINTS" id="PR00032">
    <property type="entry name" value="HTHARAC"/>
</dbReference>
<name>A0A6A7YA36_9HYPH</name>
<dbReference type="GO" id="GO:0043565">
    <property type="term" value="F:sequence-specific DNA binding"/>
    <property type="evidence" value="ECO:0007669"/>
    <property type="project" value="InterPro"/>
</dbReference>
<dbReference type="PANTHER" id="PTHR46796:SF6">
    <property type="entry name" value="ARAC SUBFAMILY"/>
    <property type="match status" value="1"/>
</dbReference>
<keyword evidence="6" id="KW-1185">Reference proteome</keyword>
<dbReference type="PANTHER" id="PTHR46796">
    <property type="entry name" value="HTH-TYPE TRANSCRIPTIONAL ACTIVATOR RHAS-RELATED"/>
    <property type="match status" value="1"/>
</dbReference>
<dbReference type="Proteomes" id="UP000332515">
    <property type="component" value="Unassembled WGS sequence"/>
</dbReference>
<evidence type="ECO:0000256" key="1">
    <source>
        <dbReference type="ARBA" id="ARBA00023015"/>
    </source>
</evidence>
<keyword evidence="2" id="KW-0238">DNA-binding</keyword>
<protein>
    <submittedName>
        <fullName evidence="5">Helix-turn-helix domain-containing protein</fullName>
    </submittedName>
</protein>
<evidence type="ECO:0000313" key="6">
    <source>
        <dbReference type="Proteomes" id="UP000332515"/>
    </source>
</evidence>
<dbReference type="GO" id="GO:0003700">
    <property type="term" value="F:DNA-binding transcription factor activity"/>
    <property type="evidence" value="ECO:0007669"/>
    <property type="project" value="InterPro"/>
</dbReference>